<evidence type="ECO:0000313" key="1">
    <source>
        <dbReference type="EMBL" id="KKN52903.1"/>
    </source>
</evidence>
<dbReference type="AlphaFoldDB" id="A0A0F9UH38"/>
<comment type="caution">
    <text evidence="1">The sequence shown here is derived from an EMBL/GenBank/DDBJ whole genome shotgun (WGS) entry which is preliminary data.</text>
</comment>
<name>A0A0F9UH38_9ZZZZ</name>
<reference evidence="1" key="1">
    <citation type="journal article" date="2015" name="Nature">
        <title>Complex archaea that bridge the gap between prokaryotes and eukaryotes.</title>
        <authorList>
            <person name="Spang A."/>
            <person name="Saw J.H."/>
            <person name="Jorgensen S.L."/>
            <person name="Zaremba-Niedzwiedzka K."/>
            <person name="Martijn J."/>
            <person name="Lind A.E."/>
            <person name="van Eijk R."/>
            <person name="Schleper C."/>
            <person name="Guy L."/>
            <person name="Ettema T.J."/>
        </authorList>
    </citation>
    <scope>NUCLEOTIDE SEQUENCE</scope>
</reference>
<proteinExistence type="predicted"/>
<protein>
    <submittedName>
        <fullName evidence="1">Uncharacterized protein</fullName>
    </submittedName>
</protein>
<gene>
    <name evidence="1" type="ORF">LCGC14_0607650</name>
</gene>
<organism evidence="1">
    <name type="scientific">marine sediment metagenome</name>
    <dbReference type="NCBI Taxonomy" id="412755"/>
    <lineage>
        <taxon>unclassified sequences</taxon>
        <taxon>metagenomes</taxon>
        <taxon>ecological metagenomes</taxon>
    </lineage>
</organism>
<accession>A0A0F9UH38</accession>
<sequence>MDEEKKPKKKRVSIKDRQRQAADLAGLQLVRLKLSQMEYAVKYDFDGSSLVDIVNAEITRLCS</sequence>
<dbReference type="EMBL" id="LAZR01000998">
    <property type="protein sequence ID" value="KKN52903.1"/>
    <property type="molecule type" value="Genomic_DNA"/>
</dbReference>